<evidence type="ECO:0000313" key="9">
    <source>
        <dbReference type="EMBL" id="MFH4981243.1"/>
    </source>
</evidence>
<dbReference type="PANTHER" id="PTHR16189:SF0">
    <property type="entry name" value="TRANSMEMBRANE PROTEIN 104"/>
    <property type="match status" value="1"/>
</dbReference>
<sequence length="277" mass="30797">MIFLASFHLARDGPQIIPPLASLSGFAPVFGTTVYAFMCHHSLPGLITPMRRKSGLMLGLVFVYLLVVSFYLAISVSGSFAFRNVFDVYSLEFLNNAIGFRVPDIIIGYFLAFFPVFTLTTNFPIVATTLCNNLYVLLELIGDLSSNVSEERERLLNDDSIVDNVPIPVIRASHSASASVRWLILFFVLFIPMVISLSTDNVLLLSALTGSYPGVGVQFVIPCLLIIGARRYATEILEFNVPDSSSSPFKSFIWPWAIFIWSLFTVIMVTLNLCELR</sequence>
<feature type="transmembrane region" description="Helical" evidence="7">
    <location>
        <begin position="16"/>
        <end position="37"/>
    </location>
</feature>
<gene>
    <name evidence="9" type="ORF">AB6A40_007952</name>
</gene>
<reference evidence="9 10" key="1">
    <citation type="submission" date="2024-08" db="EMBL/GenBank/DDBJ databases">
        <title>Gnathostoma spinigerum genome.</title>
        <authorList>
            <person name="Gonzalez-Bertolin B."/>
            <person name="Monzon S."/>
            <person name="Zaballos A."/>
            <person name="Jimenez P."/>
            <person name="Dekumyoy P."/>
            <person name="Varona S."/>
            <person name="Cuesta I."/>
            <person name="Sumanam S."/>
            <person name="Adisakwattana P."/>
            <person name="Gasser R.B."/>
            <person name="Hernandez-Gonzalez A."/>
            <person name="Young N.D."/>
            <person name="Perteguer M.J."/>
        </authorList>
    </citation>
    <scope>NUCLEOTIDE SEQUENCE [LARGE SCALE GENOMIC DNA]</scope>
    <source>
        <strain evidence="9">AL3</strain>
        <tissue evidence="9">Liver</tissue>
    </source>
</reference>
<keyword evidence="5" id="KW-0325">Glycoprotein</keyword>
<comment type="subcellular location">
    <subcellularLocation>
        <location evidence="1">Membrane</location>
        <topology evidence="1">Multi-pass membrane protein</topology>
    </subcellularLocation>
</comment>
<dbReference type="EMBL" id="JBGFUD010006855">
    <property type="protein sequence ID" value="MFH4981243.1"/>
    <property type="molecule type" value="Genomic_DNA"/>
</dbReference>
<dbReference type="AlphaFoldDB" id="A0ABD6EN01"/>
<keyword evidence="4 7" id="KW-0472">Membrane</keyword>
<protein>
    <recommendedName>
        <fullName evidence="8">Amino acid transporter transmembrane domain-containing protein</fullName>
    </recommendedName>
</protein>
<evidence type="ECO:0000256" key="1">
    <source>
        <dbReference type="ARBA" id="ARBA00004141"/>
    </source>
</evidence>
<feature type="domain" description="Amino acid transporter transmembrane" evidence="8">
    <location>
        <begin position="23"/>
        <end position="230"/>
    </location>
</feature>
<feature type="transmembrane region" description="Helical" evidence="7">
    <location>
        <begin position="253"/>
        <end position="274"/>
    </location>
</feature>
<evidence type="ECO:0000256" key="3">
    <source>
        <dbReference type="ARBA" id="ARBA00022989"/>
    </source>
</evidence>
<evidence type="ECO:0000259" key="8">
    <source>
        <dbReference type="Pfam" id="PF01490"/>
    </source>
</evidence>
<evidence type="ECO:0000256" key="6">
    <source>
        <dbReference type="ARBA" id="ARBA00038166"/>
    </source>
</evidence>
<dbReference type="InterPro" id="IPR013057">
    <property type="entry name" value="AA_transpt_TM"/>
</dbReference>
<dbReference type="Proteomes" id="UP001608902">
    <property type="component" value="Unassembled WGS sequence"/>
</dbReference>
<evidence type="ECO:0000256" key="4">
    <source>
        <dbReference type="ARBA" id="ARBA00023136"/>
    </source>
</evidence>
<comment type="similarity">
    <text evidence="6">Belongs to the TMEM104 family.</text>
</comment>
<keyword evidence="10" id="KW-1185">Reference proteome</keyword>
<dbReference type="PANTHER" id="PTHR16189">
    <property type="entry name" value="TRANSMEMBRANE PROTEIN 104-RELATED"/>
    <property type="match status" value="1"/>
</dbReference>
<proteinExistence type="inferred from homology"/>
<dbReference type="Pfam" id="PF01490">
    <property type="entry name" value="Aa_trans"/>
    <property type="match status" value="1"/>
</dbReference>
<keyword evidence="2 7" id="KW-0812">Transmembrane</keyword>
<comment type="caution">
    <text evidence="9">The sequence shown here is derived from an EMBL/GenBank/DDBJ whole genome shotgun (WGS) entry which is preliminary data.</text>
</comment>
<evidence type="ECO:0000256" key="7">
    <source>
        <dbReference type="SAM" id="Phobius"/>
    </source>
</evidence>
<dbReference type="GO" id="GO:0016020">
    <property type="term" value="C:membrane"/>
    <property type="evidence" value="ECO:0007669"/>
    <property type="project" value="UniProtKB-SubCell"/>
</dbReference>
<name>A0ABD6EN01_9BILA</name>
<keyword evidence="3 7" id="KW-1133">Transmembrane helix</keyword>
<accession>A0ABD6EN01</accession>
<feature type="transmembrane region" description="Helical" evidence="7">
    <location>
        <begin position="58"/>
        <end position="82"/>
    </location>
</feature>
<feature type="transmembrane region" description="Helical" evidence="7">
    <location>
        <begin position="182"/>
        <end position="203"/>
    </location>
</feature>
<evidence type="ECO:0000313" key="10">
    <source>
        <dbReference type="Proteomes" id="UP001608902"/>
    </source>
</evidence>
<organism evidence="9 10">
    <name type="scientific">Gnathostoma spinigerum</name>
    <dbReference type="NCBI Taxonomy" id="75299"/>
    <lineage>
        <taxon>Eukaryota</taxon>
        <taxon>Metazoa</taxon>
        <taxon>Ecdysozoa</taxon>
        <taxon>Nematoda</taxon>
        <taxon>Chromadorea</taxon>
        <taxon>Rhabditida</taxon>
        <taxon>Spirurina</taxon>
        <taxon>Gnathostomatomorpha</taxon>
        <taxon>Gnathostomatoidea</taxon>
        <taxon>Gnathostomatidae</taxon>
        <taxon>Gnathostoma</taxon>
    </lineage>
</organism>
<evidence type="ECO:0000256" key="5">
    <source>
        <dbReference type="ARBA" id="ARBA00023180"/>
    </source>
</evidence>
<evidence type="ECO:0000256" key="2">
    <source>
        <dbReference type="ARBA" id="ARBA00022692"/>
    </source>
</evidence>